<dbReference type="Pfam" id="PF10350">
    <property type="entry name" value="DUF2428"/>
    <property type="match status" value="1"/>
</dbReference>
<comment type="similarity">
    <text evidence="1">Belongs to the THADA family.</text>
</comment>
<evidence type="ECO:0000259" key="3">
    <source>
        <dbReference type="Pfam" id="PF10350"/>
    </source>
</evidence>
<proteinExistence type="inferred from homology"/>
<dbReference type="InterPro" id="IPR016024">
    <property type="entry name" value="ARM-type_fold"/>
</dbReference>
<dbReference type="InterPro" id="IPR019442">
    <property type="entry name" value="THADA/TRM732_DUF2428"/>
</dbReference>
<name>A0A177EEQ9_9MICR</name>
<feature type="domain" description="DUF2428" evidence="3">
    <location>
        <begin position="581"/>
        <end position="772"/>
    </location>
</feature>
<gene>
    <name evidence="4" type="ORF">NEDG_00612</name>
</gene>
<dbReference type="OrthoDB" id="73997at2759"/>
<dbReference type="PANTHER" id="PTHR14387">
    <property type="entry name" value="THADA/DEATH RECEPTOR INTERACTING PROTEIN"/>
    <property type="match status" value="1"/>
</dbReference>
<reference evidence="4 5" key="1">
    <citation type="submission" date="2016-02" db="EMBL/GenBank/DDBJ databases">
        <title>Discovery of a natural microsporidian pathogen with a broad tissue tropism in Caenorhabditis elegans.</title>
        <authorList>
            <person name="Luallen R.J."/>
            <person name="Reinke A.W."/>
            <person name="Tong L."/>
            <person name="Botts M.R."/>
            <person name="Felix M.-A."/>
            <person name="Troemel E.R."/>
        </authorList>
    </citation>
    <scope>NUCLEOTIDE SEQUENCE [LARGE SCALE GENOMIC DNA]</scope>
    <source>
        <strain evidence="4 5">JUm2807</strain>
    </source>
</reference>
<evidence type="ECO:0000256" key="1">
    <source>
        <dbReference type="ARBA" id="ARBA00010409"/>
    </source>
</evidence>
<evidence type="ECO:0000313" key="5">
    <source>
        <dbReference type="Proteomes" id="UP000185944"/>
    </source>
</evidence>
<dbReference type="Proteomes" id="UP000185944">
    <property type="component" value="Unassembled WGS sequence"/>
</dbReference>
<accession>A0A177EEQ9</accession>
<dbReference type="SUPFAM" id="SSF48371">
    <property type="entry name" value="ARM repeat"/>
    <property type="match status" value="2"/>
</dbReference>
<dbReference type="RefSeq" id="XP_067544127.1">
    <property type="nucleotide sequence ID" value="XM_067688030.1"/>
</dbReference>
<evidence type="ECO:0000256" key="2">
    <source>
        <dbReference type="SAM" id="MobiDB-lite"/>
    </source>
</evidence>
<dbReference type="InterPro" id="IPR051954">
    <property type="entry name" value="tRNA_methyltransferase_THADA"/>
</dbReference>
<comment type="caution">
    <text evidence="4">The sequence shown here is derived from an EMBL/GenBank/DDBJ whole genome shotgun (WGS) entry which is preliminary data.</text>
</comment>
<feature type="region of interest" description="Disordered" evidence="2">
    <location>
        <begin position="1"/>
        <end position="23"/>
    </location>
</feature>
<keyword evidence="5" id="KW-1185">Reference proteome</keyword>
<dbReference type="GeneID" id="93646962"/>
<dbReference type="GO" id="GO:0030488">
    <property type="term" value="P:tRNA methylation"/>
    <property type="evidence" value="ECO:0007669"/>
    <property type="project" value="TreeGrafter"/>
</dbReference>
<dbReference type="PANTHER" id="PTHR14387:SF0">
    <property type="entry name" value="DUF2428 DOMAIN-CONTAINING PROTEIN"/>
    <property type="match status" value="1"/>
</dbReference>
<protein>
    <recommendedName>
        <fullName evidence="3">DUF2428 domain-containing protein</fullName>
    </recommendedName>
</protein>
<evidence type="ECO:0000313" key="4">
    <source>
        <dbReference type="EMBL" id="OAG29479.1"/>
    </source>
</evidence>
<dbReference type="STRING" id="1805483.A0A177EEQ9"/>
<organism evidence="4 5">
    <name type="scientific">Nematocida displodere</name>
    <dbReference type="NCBI Taxonomy" id="1805483"/>
    <lineage>
        <taxon>Eukaryota</taxon>
        <taxon>Fungi</taxon>
        <taxon>Fungi incertae sedis</taxon>
        <taxon>Microsporidia</taxon>
        <taxon>Nematocida</taxon>
    </lineage>
</organism>
<dbReference type="VEuPathDB" id="MicrosporidiaDB:NEDG_00612"/>
<dbReference type="EMBL" id="LTDL01000040">
    <property type="protein sequence ID" value="OAG29479.1"/>
    <property type="molecule type" value="Genomic_DNA"/>
</dbReference>
<sequence>MAELPKENTFHPNTEPNPKHPPLFEAITRSRTVEEKLFAAHKYFSTASKEAHCLETLEGINYLAMVKGKISNRIDITEEIDKIYRTLSQTLSTHHLRVGLEVVVLHVSKLIKSTAITEIPEALSHIATRTDVLIPLLNEKMLTSHYVIRMLIKEIVKELVKAFGEEVLESSLWSPQNRATLLLALSTSEVLPTEEEVRLLNDKEKGESIVTMLQKAEPSTYTEYLNLIECNAVGARNLRVLSKKVSADVRKAVLSALLGAGSLNAVYFVTAREELKEYLVRDCPICDNEEIRTEYLEAVAQRIEASGETVSRVASWLERNQFLGGKEAQKRARASFDVFTRKIKNGFLKRHYYLESVRQEDPALAETVKCFKHIVAIVLTMCASENGFRHLQGLYYLQILQSYPETTAMLSEKEVQRIVLQSISTMQKETREIASKFSVAITPEEVVASVFSPDPSLVYGAALLFTSQPNSDRNKLIQLTLGALKESKTLSQTHRAVHVLWSVFNGASGVNILVEGNRLNPYIISEQAKRKAKNMPKLNLSPPKNYTDSIYTIQLCHIVPLFFQSLSVLQARDIYASTTTTASLSGEQPSELFAHHWYILKECSMFLTVFSITSGSTRLVDLFFDTLLKLGGHVGAIMVLSQCIKNILVFFGCPAMRLAYAEALITAVTTKTFKTVRRDGGIPYAFKALSASESMLKHKKTTHYIMKTVIGMAFDLIGEGLPSQAPASSENTIHCLNILKGVCNDGIFRYDMREYEPSLFQLSISLISHGNWKIRNAALMLYTTLIKKMCKDTLNALPSSSASAKYAKISVRDGSRKVLLESLAAFDRATDENGVFSCLVFFARVPYLEEEEERALAQLQAQAQARYSQRTTQKIAAILTKVADTSSNAEIVNAHHQIPLHVATEAERLKDALSPQSAPLSTLDTLSLLSILGSEEETVRKHVLNRLGTKHTYEDTVQRLLKNTTEKDKKALIAEIEAISSLKAEPEPDALFHPERSNMFRDTAFEISTINFLQTGRWS</sequence>
<dbReference type="GO" id="GO:0005829">
    <property type="term" value="C:cytosol"/>
    <property type="evidence" value="ECO:0007669"/>
    <property type="project" value="TreeGrafter"/>
</dbReference>
<dbReference type="AlphaFoldDB" id="A0A177EEQ9"/>